<dbReference type="InterPro" id="IPR050204">
    <property type="entry name" value="AraC_XylS_family_regulators"/>
</dbReference>
<feature type="domain" description="HTH araC/xylS-type" evidence="5">
    <location>
        <begin position="175"/>
        <end position="264"/>
    </location>
</feature>
<accession>A0ABT2JC23</accession>
<comment type="caution">
    <text evidence="6">The sequence shown here is derived from an EMBL/GenBank/DDBJ whole genome shotgun (WGS) entry which is preliminary data.</text>
</comment>
<evidence type="ECO:0000256" key="4">
    <source>
        <dbReference type="SAM" id="MobiDB-lite"/>
    </source>
</evidence>
<evidence type="ECO:0000256" key="2">
    <source>
        <dbReference type="ARBA" id="ARBA00023125"/>
    </source>
</evidence>
<evidence type="ECO:0000259" key="5">
    <source>
        <dbReference type="PROSITE" id="PS01124"/>
    </source>
</evidence>
<dbReference type="InterPro" id="IPR009057">
    <property type="entry name" value="Homeodomain-like_sf"/>
</dbReference>
<sequence length="277" mass="29954">MSSWSMVASGQQVSRLPELAYGHPHPLLAAHVLTYTAHDYVHPEPMPWRFVPLCAVSVGIDLVAPPRSGMPPSPVLGLRDRPLDAVEEPGHTSGIALGLTPLGAHALFGLPLGELANQVVALSDVLGPDAVRLTERLAETPGWAARFRLLDTELLTRLRTAPVLARPVRGAWHRLTSSHGRVRIADLADELGWTRQHLAARFREHIGLTPKTVARMARLNRAVTLLPGRPPADVALACGYADQAHLNRDFRLLTGSTPSAYPPADPPRLSAVGRDRA</sequence>
<evidence type="ECO:0000256" key="3">
    <source>
        <dbReference type="ARBA" id="ARBA00023163"/>
    </source>
</evidence>
<reference evidence="6 7" key="1">
    <citation type="submission" date="2021-02" db="EMBL/GenBank/DDBJ databases">
        <title>Actinophytocola xerophila sp. nov., isolated from soil of cotton cropping field.</title>
        <authorList>
            <person name="Huang R."/>
            <person name="Chen X."/>
            <person name="Ge X."/>
            <person name="Liu W."/>
        </authorList>
    </citation>
    <scope>NUCLEOTIDE SEQUENCE [LARGE SCALE GENOMIC DNA]</scope>
    <source>
        <strain evidence="6 7">S1-96</strain>
    </source>
</reference>
<dbReference type="PROSITE" id="PS01124">
    <property type="entry name" value="HTH_ARAC_FAMILY_2"/>
    <property type="match status" value="1"/>
</dbReference>
<evidence type="ECO:0000313" key="7">
    <source>
        <dbReference type="Proteomes" id="UP001156441"/>
    </source>
</evidence>
<keyword evidence="7" id="KW-1185">Reference proteome</keyword>
<dbReference type="PANTHER" id="PTHR46796">
    <property type="entry name" value="HTH-TYPE TRANSCRIPTIONAL ACTIVATOR RHAS-RELATED"/>
    <property type="match status" value="1"/>
</dbReference>
<dbReference type="Pfam" id="PF12833">
    <property type="entry name" value="HTH_18"/>
    <property type="match status" value="1"/>
</dbReference>
<dbReference type="EMBL" id="JAFFZE010000015">
    <property type="protein sequence ID" value="MCT2585413.1"/>
    <property type="molecule type" value="Genomic_DNA"/>
</dbReference>
<keyword evidence="3" id="KW-0804">Transcription</keyword>
<dbReference type="SMART" id="SM00342">
    <property type="entry name" value="HTH_ARAC"/>
    <property type="match status" value="1"/>
</dbReference>
<dbReference type="PANTHER" id="PTHR46796:SF15">
    <property type="entry name" value="BLL1074 PROTEIN"/>
    <property type="match status" value="1"/>
</dbReference>
<dbReference type="Gene3D" id="1.10.10.60">
    <property type="entry name" value="Homeodomain-like"/>
    <property type="match status" value="1"/>
</dbReference>
<feature type="region of interest" description="Disordered" evidence="4">
    <location>
        <begin position="255"/>
        <end position="277"/>
    </location>
</feature>
<evidence type="ECO:0000313" key="6">
    <source>
        <dbReference type="EMBL" id="MCT2585413.1"/>
    </source>
</evidence>
<name>A0ABT2JC23_9PSEU</name>
<dbReference type="SUPFAM" id="SSF46689">
    <property type="entry name" value="Homeodomain-like"/>
    <property type="match status" value="1"/>
</dbReference>
<protein>
    <submittedName>
        <fullName evidence="6">Helix-turn-helix transcriptional regulator</fullName>
    </submittedName>
</protein>
<organism evidence="6 7">
    <name type="scientific">Actinophytocola gossypii</name>
    <dbReference type="NCBI Taxonomy" id="2812003"/>
    <lineage>
        <taxon>Bacteria</taxon>
        <taxon>Bacillati</taxon>
        <taxon>Actinomycetota</taxon>
        <taxon>Actinomycetes</taxon>
        <taxon>Pseudonocardiales</taxon>
        <taxon>Pseudonocardiaceae</taxon>
    </lineage>
</organism>
<keyword evidence="1" id="KW-0805">Transcription regulation</keyword>
<dbReference type="InterPro" id="IPR018060">
    <property type="entry name" value="HTH_AraC"/>
</dbReference>
<proteinExistence type="predicted"/>
<gene>
    <name evidence="6" type="ORF">JT362_20030</name>
</gene>
<dbReference type="Proteomes" id="UP001156441">
    <property type="component" value="Unassembled WGS sequence"/>
</dbReference>
<dbReference type="RefSeq" id="WP_260192972.1">
    <property type="nucleotide sequence ID" value="NZ_JAFFZE010000015.1"/>
</dbReference>
<evidence type="ECO:0000256" key="1">
    <source>
        <dbReference type="ARBA" id="ARBA00023015"/>
    </source>
</evidence>
<keyword evidence="2" id="KW-0238">DNA-binding</keyword>